<evidence type="ECO:0000313" key="1">
    <source>
        <dbReference type="EMBL" id="EFX84285.1"/>
    </source>
</evidence>
<dbReference type="InParanoid" id="E9G8E3"/>
<evidence type="ECO:0000313" key="2">
    <source>
        <dbReference type="Proteomes" id="UP000000305"/>
    </source>
</evidence>
<dbReference type="HOGENOM" id="CLU_3052427_0_0_1"/>
<dbReference type="AlphaFoldDB" id="E9G8E3"/>
<dbReference type="KEGG" id="dpx:DAPPUDRAFT_239123"/>
<dbReference type="Proteomes" id="UP000000305">
    <property type="component" value="Unassembled WGS sequence"/>
</dbReference>
<dbReference type="EMBL" id="GL732535">
    <property type="protein sequence ID" value="EFX84285.1"/>
    <property type="molecule type" value="Genomic_DNA"/>
</dbReference>
<name>E9G8E3_DAPPU</name>
<protein>
    <submittedName>
        <fullName evidence="1">Uncharacterized protein</fullName>
    </submittedName>
</protein>
<proteinExistence type="predicted"/>
<reference evidence="1 2" key="1">
    <citation type="journal article" date="2011" name="Science">
        <title>The ecoresponsive genome of Daphnia pulex.</title>
        <authorList>
            <person name="Colbourne J.K."/>
            <person name="Pfrender M.E."/>
            <person name="Gilbert D."/>
            <person name="Thomas W.K."/>
            <person name="Tucker A."/>
            <person name="Oakley T.H."/>
            <person name="Tokishita S."/>
            <person name="Aerts A."/>
            <person name="Arnold G.J."/>
            <person name="Basu M.K."/>
            <person name="Bauer D.J."/>
            <person name="Caceres C.E."/>
            <person name="Carmel L."/>
            <person name="Casola C."/>
            <person name="Choi J.H."/>
            <person name="Detter J.C."/>
            <person name="Dong Q."/>
            <person name="Dusheyko S."/>
            <person name="Eads B.D."/>
            <person name="Frohlich T."/>
            <person name="Geiler-Samerotte K.A."/>
            <person name="Gerlach D."/>
            <person name="Hatcher P."/>
            <person name="Jogdeo S."/>
            <person name="Krijgsveld J."/>
            <person name="Kriventseva E.V."/>
            <person name="Kultz D."/>
            <person name="Laforsch C."/>
            <person name="Lindquist E."/>
            <person name="Lopez J."/>
            <person name="Manak J.R."/>
            <person name="Muller J."/>
            <person name="Pangilinan J."/>
            <person name="Patwardhan R.P."/>
            <person name="Pitluck S."/>
            <person name="Pritham E.J."/>
            <person name="Rechtsteiner A."/>
            <person name="Rho M."/>
            <person name="Rogozin I.B."/>
            <person name="Sakarya O."/>
            <person name="Salamov A."/>
            <person name="Schaack S."/>
            <person name="Shapiro H."/>
            <person name="Shiga Y."/>
            <person name="Skalitzky C."/>
            <person name="Smith Z."/>
            <person name="Souvorov A."/>
            <person name="Sung W."/>
            <person name="Tang Z."/>
            <person name="Tsuchiya D."/>
            <person name="Tu H."/>
            <person name="Vos H."/>
            <person name="Wang M."/>
            <person name="Wolf Y.I."/>
            <person name="Yamagata H."/>
            <person name="Yamada T."/>
            <person name="Ye Y."/>
            <person name="Shaw J.R."/>
            <person name="Andrews J."/>
            <person name="Crease T.J."/>
            <person name="Tang H."/>
            <person name="Lucas S.M."/>
            <person name="Robertson H.M."/>
            <person name="Bork P."/>
            <person name="Koonin E.V."/>
            <person name="Zdobnov E.M."/>
            <person name="Grigoriev I.V."/>
            <person name="Lynch M."/>
            <person name="Boore J.L."/>
        </authorList>
    </citation>
    <scope>NUCLEOTIDE SEQUENCE [LARGE SCALE GENOMIC DNA]</scope>
</reference>
<keyword evidence="2" id="KW-1185">Reference proteome</keyword>
<gene>
    <name evidence="1" type="ORF">DAPPUDRAFT_239123</name>
</gene>
<accession>E9G8E3</accession>
<organism evidence="1 2">
    <name type="scientific">Daphnia pulex</name>
    <name type="common">Water flea</name>
    <dbReference type="NCBI Taxonomy" id="6669"/>
    <lineage>
        <taxon>Eukaryota</taxon>
        <taxon>Metazoa</taxon>
        <taxon>Ecdysozoa</taxon>
        <taxon>Arthropoda</taxon>
        <taxon>Crustacea</taxon>
        <taxon>Branchiopoda</taxon>
        <taxon>Diplostraca</taxon>
        <taxon>Cladocera</taxon>
        <taxon>Anomopoda</taxon>
        <taxon>Daphniidae</taxon>
        <taxon>Daphnia</taxon>
    </lineage>
</organism>
<sequence>MDEWLSPRFPFGRISGLRVKWINVVKLPVGAPHDYVLGLAVFYQTLCYKEKRIN</sequence>